<reference evidence="6" key="1">
    <citation type="submission" date="2012-06" db="EMBL/GenBank/DDBJ databases">
        <title>Genome analysis of multiple Granulibacter bethesdensis isolates demonstrates substantial genome diversity.</title>
        <authorList>
            <person name="Greenberg D.E."/>
            <person name="Porcella S.F."/>
            <person name="Zarember K."/>
            <person name="Zelazny A.M."/>
            <person name="Bruno D."/>
            <person name="Martens C."/>
            <person name="Barbian K.D."/>
            <person name="Jaske E."/>
            <person name="Holland S.M."/>
        </authorList>
    </citation>
    <scope>NUCLEOTIDE SEQUENCE [LARGE SCALE GENOMIC DNA]</scope>
    <source>
        <strain evidence="6">CGDNIH3</strain>
    </source>
</reference>
<accession>A0A1L3RM44</accession>
<dbReference type="InterPro" id="IPR015946">
    <property type="entry name" value="KH_dom-like_a/b"/>
</dbReference>
<evidence type="ECO:0000313" key="7">
    <source>
        <dbReference type="Proteomes" id="UP000182373"/>
    </source>
</evidence>
<evidence type="ECO:0000313" key="4">
    <source>
        <dbReference type="EMBL" id="AHJ64307.1"/>
    </source>
</evidence>
<comment type="subunit">
    <text evidence="2">Monomer. Binds 30S ribosomal subunits, but not 50S ribosomal subunits or 70S ribosomes.</text>
</comment>
<proteinExistence type="inferred from homology"/>
<evidence type="ECO:0000256" key="1">
    <source>
        <dbReference type="ARBA" id="ARBA00022517"/>
    </source>
</evidence>
<dbReference type="EMBL" id="CP003181">
    <property type="protein sequence ID" value="AHJ64307.1"/>
    <property type="molecule type" value="Genomic_DNA"/>
</dbReference>
<dbReference type="Pfam" id="PF02033">
    <property type="entry name" value="RBFA"/>
    <property type="match status" value="1"/>
</dbReference>
<dbReference type="OrthoDB" id="9805051at2"/>
<dbReference type="NCBIfam" id="TIGR00082">
    <property type="entry name" value="rbfA"/>
    <property type="match status" value="1"/>
</dbReference>
<gene>
    <name evidence="2" type="primary">rbfA</name>
    <name evidence="4" type="ORF">GbCGDNIH3_2391</name>
    <name evidence="5" type="ORF">GbCGDNIH9_2391</name>
</gene>
<dbReference type="KEGG" id="gbh:GbCGDNIH2_2391"/>
<dbReference type="GO" id="GO:0005829">
    <property type="term" value="C:cytosol"/>
    <property type="evidence" value="ECO:0007669"/>
    <property type="project" value="TreeGrafter"/>
</dbReference>
<dbReference type="EMBL" id="CP018191">
    <property type="protein sequence ID" value="APH55725.1"/>
    <property type="molecule type" value="Genomic_DNA"/>
</dbReference>
<dbReference type="SMR" id="A0A1L3RM44"/>
<dbReference type="OMA" id="NKHSRFI"/>
<keyword evidence="1 2" id="KW-0690">Ribosome biogenesis</keyword>
<evidence type="ECO:0000256" key="2">
    <source>
        <dbReference type="HAMAP-Rule" id="MF_00003"/>
    </source>
</evidence>
<accession>W6I5W3</accession>
<dbReference type="GO" id="GO:0043024">
    <property type="term" value="F:ribosomal small subunit binding"/>
    <property type="evidence" value="ECO:0007669"/>
    <property type="project" value="TreeGrafter"/>
</dbReference>
<feature type="compositionally biased region" description="Low complexity" evidence="3">
    <location>
        <begin position="1"/>
        <end position="20"/>
    </location>
</feature>
<dbReference type="Proteomes" id="UP000182373">
    <property type="component" value="Chromosome"/>
</dbReference>
<evidence type="ECO:0000256" key="3">
    <source>
        <dbReference type="SAM" id="MobiDB-lite"/>
    </source>
</evidence>
<dbReference type="NCBIfam" id="NF001802">
    <property type="entry name" value="PRK00521.2-5"/>
    <property type="match status" value="1"/>
</dbReference>
<dbReference type="InterPro" id="IPR000238">
    <property type="entry name" value="RbfA"/>
</dbReference>
<dbReference type="AlphaFoldDB" id="A0A1L3RM44"/>
<reference evidence="7" key="2">
    <citation type="submission" date="2016-11" db="EMBL/GenBank/DDBJ databases">
        <title>Comparative genomic and phenotypic analysis of Granulibacter bethesdensis clinical isolates from patients with chronic granulomatous disease.</title>
        <authorList>
            <person name="Zarember K.A."/>
            <person name="Porcella S.F."/>
            <person name="Chu J."/>
            <person name="Ding L."/>
            <person name="Dahlstrom E."/>
            <person name="Barbian K."/>
            <person name="Martens C."/>
            <person name="Sykora L."/>
            <person name="Kramer S."/>
            <person name="Pettinato A.M."/>
            <person name="Hong H."/>
            <person name="Wald G."/>
            <person name="Berg L.J."/>
            <person name="Rogge L.S."/>
            <person name="Greenberg D.E."/>
            <person name="Falcone E.L."/>
            <person name="Neves J.F."/>
            <person name="Simoes M.J."/>
            <person name="Casal M."/>
            <person name="Rodriguez-Lopez F.C."/>
            <person name="Zelazny A."/>
            <person name="Gallin J.I."/>
            <person name="Holland S.M."/>
        </authorList>
    </citation>
    <scope>NUCLEOTIDE SEQUENCE [LARGE SCALE GENOMIC DNA]</scope>
    <source>
        <strain evidence="7">NIH9.1</strain>
    </source>
</reference>
<name>A0A1L3RM44_9PROT</name>
<evidence type="ECO:0000313" key="5">
    <source>
        <dbReference type="EMBL" id="APH55725.1"/>
    </source>
</evidence>
<protein>
    <recommendedName>
        <fullName evidence="2">Ribosome-binding factor A</fullName>
    </recommendedName>
</protein>
<reference evidence="5" key="3">
    <citation type="submission" date="2017-08" db="EMBL/GenBank/DDBJ databases">
        <title>Comparative genomic and phenotypic analysis of Granulibacter bethesdensis clinical isolates from patients with chronic granulomatous disease.</title>
        <authorList>
            <person name="Zarember K.A."/>
            <person name="Porcella S.F."/>
            <person name="Chu J."/>
            <person name="Ding L."/>
            <person name="Dahlstrom E."/>
            <person name="Barbian K."/>
            <person name="Martens C."/>
            <person name="Sykora L."/>
            <person name="Kramer S."/>
            <person name="Pettinato A.M."/>
            <person name="Hong H."/>
            <person name="Wald G."/>
            <person name="Berg L.J."/>
            <person name="Rogge L.S."/>
            <person name="Greenberg D.E."/>
            <person name="Falcone E.L."/>
            <person name="Neves J.F."/>
            <person name="Simoes M.J."/>
            <person name="Casal M."/>
            <person name="Rodriguez-Lopez F.C."/>
            <person name="Zelazny A.M."/>
            <person name="Gallin J.I."/>
            <person name="Holland S.M."/>
        </authorList>
    </citation>
    <scope>NUCLEOTIDE SEQUENCE</scope>
    <source>
        <strain evidence="4">NIH3.1</strain>
        <strain evidence="5">NIH9.1</strain>
    </source>
</reference>
<dbReference type="PANTHER" id="PTHR33515">
    <property type="entry name" value="RIBOSOME-BINDING FACTOR A, CHLOROPLASTIC-RELATED"/>
    <property type="match status" value="1"/>
</dbReference>
<dbReference type="RefSeq" id="WP_011633091.1">
    <property type="nucleotide sequence ID" value="NZ_CP003181.2"/>
</dbReference>
<sequence>MSSRPPSSSGPAGIPKGAPSQRQLRVAEEIRHVLAGVFARQEFRDPELATTTFTINEVRISPDLKHATVFISRLGSSEIEPLLPNLKRVATYLRGEVAKVMRLRYAPELHFQPDSALEYAMHVDSLLRRPEVKRDLDE</sequence>
<dbReference type="PANTHER" id="PTHR33515:SF1">
    <property type="entry name" value="RIBOSOME-BINDING FACTOR A, CHLOROPLASTIC-RELATED"/>
    <property type="match status" value="1"/>
</dbReference>
<organism evidence="5 7">
    <name type="scientific">Granulibacter bethesdensis</name>
    <dbReference type="NCBI Taxonomy" id="364410"/>
    <lineage>
        <taxon>Bacteria</taxon>
        <taxon>Pseudomonadati</taxon>
        <taxon>Pseudomonadota</taxon>
        <taxon>Alphaproteobacteria</taxon>
        <taxon>Acetobacterales</taxon>
        <taxon>Acetobacteraceae</taxon>
        <taxon>Granulibacter</taxon>
    </lineage>
</organism>
<dbReference type="InterPro" id="IPR020053">
    <property type="entry name" value="Ribosome-bd_factorA_CS"/>
</dbReference>
<dbReference type="InterPro" id="IPR023799">
    <property type="entry name" value="RbfA_dom_sf"/>
</dbReference>
<dbReference type="GO" id="GO:0030490">
    <property type="term" value="P:maturation of SSU-rRNA"/>
    <property type="evidence" value="ECO:0007669"/>
    <property type="project" value="UniProtKB-UniRule"/>
</dbReference>
<dbReference type="SUPFAM" id="SSF89919">
    <property type="entry name" value="Ribosome-binding factor A, RbfA"/>
    <property type="match status" value="1"/>
</dbReference>
<dbReference type="Gene3D" id="3.30.300.20">
    <property type="match status" value="1"/>
</dbReference>
<dbReference type="GeneID" id="69746577"/>
<keyword evidence="2" id="KW-0963">Cytoplasm</keyword>
<evidence type="ECO:0000313" key="6">
    <source>
        <dbReference type="Proteomes" id="UP000019438"/>
    </source>
</evidence>
<comment type="similarity">
    <text evidence="2">Belongs to the RbfA family.</text>
</comment>
<dbReference type="PROSITE" id="PS01319">
    <property type="entry name" value="RBFA"/>
    <property type="match status" value="1"/>
</dbReference>
<dbReference type="HAMAP" id="MF_00003">
    <property type="entry name" value="RbfA"/>
    <property type="match status" value="1"/>
</dbReference>
<dbReference type="Proteomes" id="UP000019438">
    <property type="component" value="Chromosome"/>
</dbReference>
<comment type="subcellular location">
    <subcellularLocation>
        <location evidence="2">Cytoplasm</location>
    </subcellularLocation>
</comment>
<feature type="region of interest" description="Disordered" evidence="3">
    <location>
        <begin position="1"/>
        <end position="21"/>
    </location>
</feature>
<comment type="function">
    <text evidence="2">One of several proteins that assist in the late maturation steps of the functional core of the 30S ribosomal subunit. Associates with free 30S ribosomal subunits (but not with 30S subunits that are part of 70S ribosomes or polysomes). Required for efficient processing of 16S rRNA. May interact with the 5'-terminal helix region of 16S rRNA.</text>
</comment>
<dbReference type="KEGG" id="gbc:GbCGDNIH3_2391"/>